<evidence type="ECO:0000313" key="2">
    <source>
        <dbReference type="EMBL" id="MBB4104715.1"/>
    </source>
</evidence>
<proteinExistence type="predicted"/>
<evidence type="ECO:0000259" key="1">
    <source>
        <dbReference type="PROSITE" id="PS51186"/>
    </source>
</evidence>
<protein>
    <submittedName>
        <fullName evidence="2">GNAT superfamily N-acetyltransferase</fullName>
    </submittedName>
</protein>
<dbReference type="Gene3D" id="3.40.630.30">
    <property type="match status" value="1"/>
</dbReference>
<organism evidence="2 3">
    <name type="scientific">Allorhizobium borbori</name>
    <dbReference type="NCBI Taxonomy" id="485907"/>
    <lineage>
        <taxon>Bacteria</taxon>
        <taxon>Pseudomonadati</taxon>
        <taxon>Pseudomonadota</taxon>
        <taxon>Alphaproteobacteria</taxon>
        <taxon>Hyphomicrobiales</taxon>
        <taxon>Rhizobiaceae</taxon>
        <taxon>Rhizobium/Agrobacterium group</taxon>
        <taxon>Allorhizobium</taxon>
    </lineage>
</organism>
<keyword evidence="3" id="KW-1185">Reference proteome</keyword>
<name>A0A7W6K3U7_9HYPH</name>
<dbReference type="Pfam" id="PF00583">
    <property type="entry name" value="Acetyltransf_1"/>
    <property type="match status" value="1"/>
</dbReference>
<evidence type="ECO:0000313" key="3">
    <source>
        <dbReference type="Proteomes" id="UP000584824"/>
    </source>
</evidence>
<keyword evidence="2" id="KW-0808">Transferase</keyword>
<dbReference type="EMBL" id="JACIDU010000014">
    <property type="protein sequence ID" value="MBB4104715.1"/>
    <property type="molecule type" value="Genomic_DNA"/>
</dbReference>
<dbReference type="InterPro" id="IPR016181">
    <property type="entry name" value="Acyl_CoA_acyltransferase"/>
</dbReference>
<dbReference type="CDD" id="cd04301">
    <property type="entry name" value="NAT_SF"/>
    <property type="match status" value="1"/>
</dbReference>
<dbReference type="Proteomes" id="UP000584824">
    <property type="component" value="Unassembled WGS sequence"/>
</dbReference>
<reference evidence="2 3" key="1">
    <citation type="submission" date="2020-08" db="EMBL/GenBank/DDBJ databases">
        <title>Genomic Encyclopedia of Type Strains, Phase IV (KMG-IV): sequencing the most valuable type-strain genomes for metagenomic binning, comparative biology and taxonomic classification.</title>
        <authorList>
            <person name="Goeker M."/>
        </authorList>
    </citation>
    <scope>NUCLEOTIDE SEQUENCE [LARGE SCALE GENOMIC DNA]</scope>
    <source>
        <strain evidence="2 3">DSM 26385</strain>
    </source>
</reference>
<dbReference type="AlphaFoldDB" id="A0A7W6K3U7"/>
<dbReference type="SUPFAM" id="SSF55729">
    <property type="entry name" value="Acyl-CoA N-acyltransferases (Nat)"/>
    <property type="match status" value="1"/>
</dbReference>
<gene>
    <name evidence="2" type="ORF">GGQ66_003294</name>
</gene>
<dbReference type="GO" id="GO:0016747">
    <property type="term" value="F:acyltransferase activity, transferring groups other than amino-acyl groups"/>
    <property type="evidence" value="ECO:0007669"/>
    <property type="project" value="InterPro"/>
</dbReference>
<sequence>MTDPISLTISEEADNAAEAFIGGAIRNWNIAQFGESNKRDLNILLRDDDGTVTGGLMGHTARGWLFVALLFVPEALRGQGLARRLLILAEEEARRRGCLGAMIDTMNPDALRLYRKAGYDVSGASPAFDSGHCITWLAKRFEA</sequence>
<accession>A0A7W6K3U7</accession>
<dbReference type="PROSITE" id="PS51186">
    <property type="entry name" value="GNAT"/>
    <property type="match status" value="1"/>
</dbReference>
<comment type="caution">
    <text evidence="2">The sequence shown here is derived from an EMBL/GenBank/DDBJ whole genome shotgun (WGS) entry which is preliminary data.</text>
</comment>
<dbReference type="RefSeq" id="WP_210287294.1">
    <property type="nucleotide sequence ID" value="NZ_JACIDU010000014.1"/>
</dbReference>
<feature type="domain" description="N-acetyltransferase" evidence="1">
    <location>
        <begin position="7"/>
        <end position="142"/>
    </location>
</feature>
<dbReference type="InterPro" id="IPR000182">
    <property type="entry name" value="GNAT_dom"/>
</dbReference>